<evidence type="ECO:0000313" key="4">
    <source>
        <dbReference type="EMBL" id="KAF6028772.1"/>
    </source>
</evidence>
<dbReference type="OrthoDB" id="77601at2759"/>
<dbReference type="Gene3D" id="3.60.20.30">
    <property type="entry name" value="(Glycosyl)asparaginase"/>
    <property type="match status" value="1"/>
</dbReference>
<dbReference type="GO" id="GO:0051604">
    <property type="term" value="P:protein maturation"/>
    <property type="evidence" value="ECO:0007669"/>
    <property type="project" value="TreeGrafter"/>
</dbReference>
<dbReference type="InterPro" id="IPR000246">
    <property type="entry name" value="Peptidase_T2"/>
</dbReference>
<keyword evidence="5" id="KW-1185">Reference proteome</keyword>
<protein>
    <submittedName>
        <fullName evidence="4">TASP1</fullName>
    </submittedName>
</protein>
<sequence>MGYLPVVLIHAGAGYHSLAKENSYIQLCNLSSKTAMELLKDGSSATEAAVAAMKVLEDSSLTNAGYGSSLSIDGDVECDASMMTSDGYFAAVAAMRCVYNPIVVVHKILDLQHHPPKDGRIPPSFLAGEGATRFAEEQGITLVESTTMVSENATKNFNKYSKIVQQHRGTKRKIEADTSDVSSVKQSADNQLEESSVMDTVGVICMDREGNLACALSSGGIALKHSGRVGQAALIGSGCWVEKNIAVATTGCGEQLMRTLLAKTVSDDLRAASGSCQPVDVFNQTMKSSFIDNPVLVKDNVKLAGAIVLYVNPESSSVELMWSHTTKSMCVSYMTAKCAHPQSLVTRLASDKVSQVPFTSSIGLRFET</sequence>
<dbReference type="AlphaFoldDB" id="A0A7J7JQY7"/>
<dbReference type="Proteomes" id="UP000593567">
    <property type="component" value="Unassembled WGS sequence"/>
</dbReference>
<dbReference type="CDD" id="cd04514">
    <property type="entry name" value="Taspase1_like"/>
    <property type="match status" value="1"/>
</dbReference>
<evidence type="ECO:0000256" key="1">
    <source>
        <dbReference type="ARBA" id="ARBA00010872"/>
    </source>
</evidence>
<dbReference type="PANTHER" id="PTHR10188">
    <property type="entry name" value="L-ASPARAGINASE"/>
    <property type="match status" value="1"/>
</dbReference>
<dbReference type="GO" id="GO:0004298">
    <property type="term" value="F:threonine-type endopeptidase activity"/>
    <property type="evidence" value="ECO:0007669"/>
    <property type="project" value="InterPro"/>
</dbReference>
<organism evidence="4 5">
    <name type="scientific">Bugula neritina</name>
    <name type="common">Brown bryozoan</name>
    <name type="synonym">Sertularia neritina</name>
    <dbReference type="NCBI Taxonomy" id="10212"/>
    <lineage>
        <taxon>Eukaryota</taxon>
        <taxon>Metazoa</taxon>
        <taxon>Spiralia</taxon>
        <taxon>Lophotrochozoa</taxon>
        <taxon>Bryozoa</taxon>
        <taxon>Gymnolaemata</taxon>
        <taxon>Cheilostomatida</taxon>
        <taxon>Flustrina</taxon>
        <taxon>Buguloidea</taxon>
        <taxon>Bugulidae</taxon>
        <taxon>Bugula</taxon>
    </lineage>
</organism>
<evidence type="ECO:0000256" key="3">
    <source>
        <dbReference type="PIRSR" id="PIRSR600246-3"/>
    </source>
</evidence>
<feature type="active site" description="Nucleophile" evidence="2">
    <location>
        <position position="200"/>
    </location>
</feature>
<comment type="similarity">
    <text evidence="1">Belongs to the Ntn-hydrolase family.</text>
</comment>
<proteinExistence type="inferred from homology"/>
<comment type="caution">
    <text evidence="4">The sequence shown here is derived from an EMBL/GenBank/DDBJ whole genome shotgun (WGS) entry which is preliminary data.</text>
</comment>
<dbReference type="PANTHER" id="PTHR10188:SF8">
    <property type="entry name" value="THREONINE ASPARTASE 1"/>
    <property type="match status" value="1"/>
</dbReference>
<feature type="site" description="Cleavage; by autolysis" evidence="3">
    <location>
        <begin position="199"/>
        <end position="200"/>
    </location>
</feature>
<evidence type="ECO:0000256" key="2">
    <source>
        <dbReference type="PIRSR" id="PIRSR600246-1"/>
    </source>
</evidence>
<name>A0A7J7JQY7_BUGNE</name>
<dbReference type="GO" id="GO:0005737">
    <property type="term" value="C:cytoplasm"/>
    <property type="evidence" value="ECO:0007669"/>
    <property type="project" value="TreeGrafter"/>
</dbReference>
<accession>A0A7J7JQY7</accession>
<reference evidence="4" key="1">
    <citation type="submission" date="2020-06" db="EMBL/GenBank/DDBJ databases">
        <title>Draft genome of Bugula neritina, a colonial animal packing powerful symbionts and potential medicines.</title>
        <authorList>
            <person name="Rayko M."/>
        </authorList>
    </citation>
    <scope>NUCLEOTIDE SEQUENCE [LARGE SCALE GENOMIC DNA]</scope>
    <source>
        <strain evidence="4">Kwan_BN1</strain>
    </source>
</reference>
<dbReference type="EMBL" id="VXIV02001912">
    <property type="protein sequence ID" value="KAF6028772.1"/>
    <property type="molecule type" value="Genomic_DNA"/>
</dbReference>
<gene>
    <name evidence="4" type="ORF">EB796_012912</name>
</gene>
<dbReference type="Pfam" id="PF01112">
    <property type="entry name" value="Asparaginase_2"/>
    <property type="match status" value="1"/>
</dbReference>
<dbReference type="SUPFAM" id="SSF56235">
    <property type="entry name" value="N-terminal nucleophile aminohydrolases (Ntn hydrolases)"/>
    <property type="match status" value="1"/>
</dbReference>
<evidence type="ECO:0000313" key="5">
    <source>
        <dbReference type="Proteomes" id="UP000593567"/>
    </source>
</evidence>
<dbReference type="InterPro" id="IPR029055">
    <property type="entry name" value="Ntn_hydrolases_N"/>
</dbReference>
<dbReference type="InterPro" id="IPR037464">
    <property type="entry name" value="Taspase1"/>
</dbReference>